<evidence type="ECO:0000256" key="3">
    <source>
        <dbReference type="ARBA" id="ARBA00022692"/>
    </source>
</evidence>
<dbReference type="InterPro" id="IPR036259">
    <property type="entry name" value="MFS_trans_sf"/>
</dbReference>
<feature type="transmembrane region" description="Helical" evidence="6">
    <location>
        <begin position="12"/>
        <end position="31"/>
    </location>
</feature>
<feature type="transmembrane region" description="Helical" evidence="6">
    <location>
        <begin position="176"/>
        <end position="196"/>
    </location>
</feature>
<dbReference type="Gene3D" id="1.20.1250.20">
    <property type="entry name" value="MFS general substrate transporter like domains"/>
    <property type="match status" value="2"/>
</dbReference>
<dbReference type="RefSeq" id="WP_343990887.1">
    <property type="nucleotide sequence ID" value="NZ_BAAALG010000002.1"/>
</dbReference>
<keyword evidence="4 6" id="KW-1133">Transmembrane helix</keyword>
<keyword evidence="9" id="KW-1185">Reference proteome</keyword>
<comment type="subcellular location">
    <subcellularLocation>
        <location evidence="1">Cell membrane</location>
        <topology evidence="1">Multi-pass membrane protein</topology>
    </subcellularLocation>
</comment>
<evidence type="ECO:0000313" key="8">
    <source>
        <dbReference type="EMBL" id="GAA1092481.1"/>
    </source>
</evidence>
<feature type="transmembrane region" description="Helical" evidence="6">
    <location>
        <begin position="260"/>
        <end position="282"/>
    </location>
</feature>
<feature type="domain" description="Major facilitator superfamily (MFS) profile" evidence="7">
    <location>
        <begin position="13"/>
        <end position="404"/>
    </location>
</feature>
<evidence type="ECO:0000256" key="1">
    <source>
        <dbReference type="ARBA" id="ARBA00004651"/>
    </source>
</evidence>
<dbReference type="PROSITE" id="PS50850">
    <property type="entry name" value="MFS"/>
    <property type="match status" value="1"/>
</dbReference>
<dbReference type="Pfam" id="PF07690">
    <property type="entry name" value="MFS_1"/>
    <property type="match status" value="1"/>
</dbReference>
<organism evidence="8 9">
    <name type="scientific">Nocardioides dubius</name>
    <dbReference type="NCBI Taxonomy" id="317019"/>
    <lineage>
        <taxon>Bacteria</taxon>
        <taxon>Bacillati</taxon>
        <taxon>Actinomycetota</taxon>
        <taxon>Actinomycetes</taxon>
        <taxon>Propionibacteriales</taxon>
        <taxon>Nocardioidaceae</taxon>
        <taxon>Nocardioides</taxon>
    </lineage>
</organism>
<feature type="transmembrane region" description="Helical" evidence="6">
    <location>
        <begin position="380"/>
        <end position="400"/>
    </location>
</feature>
<evidence type="ECO:0000256" key="2">
    <source>
        <dbReference type="ARBA" id="ARBA00022475"/>
    </source>
</evidence>
<comment type="caution">
    <text evidence="8">The sequence shown here is derived from an EMBL/GenBank/DDBJ whole genome shotgun (WGS) entry which is preliminary data.</text>
</comment>
<reference evidence="9" key="1">
    <citation type="journal article" date="2019" name="Int. J. Syst. Evol. Microbiol.">
        <title>The Global Catalogue of Microorganisms (GCM) 10K type strain sequencing project: providing services to taxonomists for standard genome sequencing and annotation.</title>
        <authorList>
            <consortium name="The Broad Institute Genomics Platform"/>
            <consortium name="The Broad Institute Genome Sequencing Center for Infectious Disease"/>
            <person name="Wu L."/>
            <person name="Ma J."/>
        </authorList>
    </citation>
    <scope>NUCLEOTIDE SEQUENCE [LARGE SCALE GENOMIC DNA]</scope>
    <source>
        <strain evidence="9">JCM 13008</strain>
    </source>
</reference>
<feature type="transmembrane region" description="Helical" evidence="6">
    <location>
        <begin position="233"/>
        <end position="254"/>
    </location>
</feature>
<sequence length="409" mass="42118">MSTATPARGGWTPWRTIWAFGFVSLFADMVYEGMRSISGPYLGALGASALVVGLVTGAGEAMALVLRLVSGRLADRTGAHWRLTILGYAMTAVCVPLLAVAPFVGGAGLAVASVLILAERTGKAVRSPSKSALLASMTKPVGRGRGFGVHKALDQVGAFSGPLVIAGVVALTGRMWLALALLAIPGALSLVLLARLRRRMPVEERQIVEPAPQGGAASVAPGREPLPRTFHQFSLACALSTLGLMTFGVISYAFVEEGLFSAAATPLVYAGAMAVAAVAALLTGQAYDRIGARVLYVVPVAVALVPFLVFTDQLAVLLVGMVAWAVATGVQDSTVKALVADLVPKQQLGTAYGVFAAAMGVAALAGGALAGGLHQEHRELLIAVIGVCQVAAFVLLVRTIRAARQATHH</sequence>
<name>A0ABP4E7Q5_9ACTN</name>
<evidence type="ECO:0000256" key="4">
    <source>
        <dbReference type="ARBA" id="ARBA00022989"/>
    </source>
</evidence>
<dbReference type="SUPFAM" id="SSF103473">
    <property type="entry name" value="MFS general substrate transporter"/>
    <property type="match status" value="1"/>
</dbReference>
<keyword evidence="5 6" id="KW-0472">Membrane</keyword>
<dbReference type="PANTHER" id="PTHR42688:SF1">
    <property type="entry name" value="BLR5212 PROTEIN"/>
    <property type="match status" value="1"/>
</dbReference>
<dbReference type="CDD" id="cd17370">
    <property type="entry name" value="MFS_MJ1317_like"/>
    <property type="match status" value="1"/>
</dbReference>
<keyword evidence="3 6" id="KW-0812">Transmembrane</keyword>
<proteinExistence type="predicted"/>
<feature type="transmembrane region" description="Helical" evidence="6">
    <location>
        <begin position="294"/>
        <end position="310"/>
    </location>
</feature>
<dbReference type="Proteomes" id="UP001501581">
    <property type="component" value="Unassembled WGS sequence"/>
</dbReference>
<protein>
    <submittedName>
        <fullName evidence="8">MFS transporter</fullName>
    </submittedName>
</protein>
<dbReference type="InterPro" id="IPR020846">
    <property type="entry name" value="MFS_dom"/>
</dbReference>
<keyword evidence="2" id="KW-1003">Cell membrane</keyword>
<evidence type="ECO:0000313" key="9">
    <source>
        <dbReference type="Proteomes" id="UP001501581"/>
    </source>
</evidence>
<dbReference type="PANTHER" id="PTHR42688">
    <property type="entry name" value="CONSERVED PROTEIN"/>
    <property type="match status" value="1"/>
</dbReference>
<accession>A0ABP4E7Q5</accession>
<evidence type="ECO:0000259" key="7">
    <source>
        <dbReference type="PROSITE" id="PS50850"/>
    </source>
</evidence>
<gene>
    <name evidence="8" type="ORF">GCM10009668_04360</name>
</gene>
<feature type="transmembrane region" description="Helical" evidence="6">
    <location>
        <begin position="85"/>
        <end position="118"/>
    </location>
</feature>
<dbReference type="EMBL" id="BAAALG010000002">
    <property type="protein sequence ID" value="GAA1092481.1"/>
    <property type="molecule type" value="Genomic_DNA"/>
</dbReference>
<dbReference type="InterPro" id="IPR011701">
    <property type="entry name" value="MFS"/>
</dbReference>
<feature type="transmembrane region" description="Helical" evidence="6">
    <location>
        <begin position="43"/>
        <end position="65"/>
    </location>
</feature>
<evidence type="ECO:0000256" key="5">
    <source>
        <dbReference type="ARBA" id="ARBA00023136"/>
    </source>
</evidence>
<feature type="transmembrane region" description="Helical" evidence="6">
    <location>
        <begin position="351"/>
        <end position="374"/>
    </location>
</feature>
<dbReference type="InterPro" id="IPR052425">
    <property type="entry name" value="Uncharacterized_MFS-type"/>
</dbReference>
<evidence type="ECO:0000256" key="6">
    <source>
        <dbReference type="SAM" id="Phobius"/>
    </source>
</evidence>